<evidence type="ECO:0000313" key="2">
    <source>
        <dbReference type="Proteomes" id="UP001604336"/>
    </source>
</evidence>
<sequence>MILGKVKILKRGEASLMERNRWYLRKTRTRKSWRPPPRIWWFLLFHFSLYKIFVPLLQYKAVLHLLIPTLLGCLHYAEGREHFSGTLFRASSASAAGTMLGLGLETTKVLKRFLDLIGGLTLAGTVEFVI</sequence>
<protein>
    <submittedName>
        <fullName evidence="1">Uncharacterized protein</fullName>
    </submittedName>
</protein>
<dbReference type="Proteomes" id="UP001604336">
    <property type="component" value="Unassembled WGS sequence"/>
</dbReference>
<organism evidence="1 2">
    <name type="scientific">Abeliophyllum distichum</name>
    <dbReference type="NCBI Taxonomy" id="126358"/>
    <lineage>
        <taxon>Eukaryota</taxon>
        <taxon>Viridiplantae</taxon>
        <taxon>Streptophyta</taxon>
        <taxon>Embryophyta</taxon>
        <taxon>Tracheophyta</taxon>
        <taxon>Spermatophyta</taxon>
        <taxon>Magnoliopsida</taxon>
        <taxon>eudicotyledons</taxon>
        <taxon>Gunneridae</taxon>
        <taxon>Pentapetalae</taxon>
        <taxon>asterids</taxon>
        <taxon>lamiids</taxon>
        <taxon>Lamiales</taxon>
        <taxon>Oleaceae</taxon>
        <taxon>Forsythieae</taxon>
        <taxon>Abeliophyllum</taxon>
    </lineage>
</organism>
<accession>A0ABD1UL79</accession>
<reference evidence="2" key="1">
    <citation type="submission" date="2024-07" db="EMBL/GenBank/DDBJ databases">
        <title>Two chromosome-level genome assemblies of Korean endemic species Abeliophyllum distichum and Forsythia ovata (Oleaceae).</title>
        <authorList>
            <person name="Jang H."/>
        </authorList>
    </citation>
    <scope>NUCLEOTIDE SEQUENCE [LARGE SCALE GENOMIC DNA]</scope>
</reference>
<dbReference type="AlphaFoldDB" id="A0ABD1UL79"/>
<evidence type="ECO:0000313" key="1">
    <source>
        <dbReference type="EMBL" id="KAL2525799.1"/>
    </source>
</evidence>
<dbReference type="EMBL" id="JBFOLK010000003">
    <property type="protein sequence ID" value="KAL2525799.1"/>
    <property type="molecule type" value="Genomic_DNA"/>
</dbReference>
<name>A0ABD1UL79_9LAMI</name>
<comment type="caution">
    <text evidence="1">The sequence shown here is derived from an EMBL/GenBank/DDBJ whole genome shotgun (WGS) entry which is preliminary data.</text>
</comment>
<gene>
    <name evidence="1" type="ORF">Adt_10853</name>
</gene>
<proteinExistence type="predicted"/>
<keyword evidence="2" id="KW-1185">Reference proteome</keyword>